<reference evidence="2" key="1">
    <citation type="submission" date="2023-06" db="EMBL/GenBank/DDBJ databases">
        <title>Survivors Of The Sea: Transcriptome response of Skeletonema marinoi to long-term dormancy.</title>
        <authorList>
            <person name="Pinder M.I.M."/>
            <person name="Kourtchenko O."/>
            <person name="Robertson E.K."/>
            <person name="Larsson T."/>
            <person name="Maumus F."/>
            <person name="Osuna-Cruz C.M."/>
            <person name="Vancaester E."/>
            <person name="Stenow R."/>
            <person name="Vandepoele K."/>
            <person name="Ploug H."/>
            <person name="Bruchert V."/>
            <person name="Godhe A."/>
            <person name="Topel M."/>
        </authorList>
    </citation>
    <scope>NUCLEOTIDE SEQUENCE</scope>
    <source>
        <strain evidence="2">R05AC</strain>
    </source>
</reference>
<accession>A0AAD9DJT2</accession>
<keyword evidence="3" id="KW-1185">Reference proteome</keyword>
<protein>
    <submittedName>
        <fullName evidence="2">Uncharacterized protein</fullName>
    </submittedName>
</protein>
<dbReference type="AlphaFoldDB" id="A0AAD9DJT2"/>
<dbReference type="EMBL" id="JATAAI010000001">
    <property type="protein sequence ID" value="KAK1748335.1"/>
    <property type="molecule type" value="Genomic_DNA"/>
</dbReference>
<evidence type="ECO:0000256" key="1">
    <source>
        <dbReference type="SAM" id="MobiDB-lite"/>
    </source>
</evidence>
<dbReference type="Proteomes" id="UP001224775">
    <property type="component" value="Unassembled WGS sequence"/>
</dbReference>
<proteinExistence type="predicted"/>
<gene>
    <name evidence="2" type="ORF">QTG54_000274</name>
</gene>
<sequence length="615" mass="70901">MRYSPCAADEQCTARNFNPAGSEHHCYCCKKQVHSLSCSKCFDESDRDTNEQIFSSFLGDSESLPSECNGVLEICIKCIESKRAEFETNTTEQPEQPIAFTTGLRASVEVVNMLKATPYFEDARELAKEEGWDEDDMDMYLRGPQATCCASKKEPVESHPPPDDVDGTDEFQDVKNSYAEKKERVETDVSRLFEACRVGEVSICSWYKDDPNHVIIIKLPVLNNIDVDARRCEFLHKIIPHYFATMLHNSVVGYYQCASYTLKQEWCMGYNASWSAFDVEYMGRELYLSVKDIFKAVYENIDFDKYNPVNRTSTDKLPLWEGGGDEPPKREHREGQDYIRMQGWIQTISSTDEIKNNIGHERYDDLVQNCSRNLIDCEKYLEEKEGLHALLPGLWLSWEALVCSPHLFRVFDFVLQEWEQSGETNNNEDSDEGNEEEVEPMEGDTNKKKKIKYTDTYSQLRKDNEEDDAFVAACKEYLHRDKGIMKMLKGELGGALKKWETRGNVYATLNLIRAVEFFLTHSDRFNRYDNDGIDVKVFTKRGLNEAGVEPMTWPSCQYMVRMPLPAVYSQSMLLKAGKGEQPITGMIAVVYIDNFRECPIEVHRILLDKHAYQYQ</sequence>
<evidence type="ECO:0000313" key="2">
    <source>
        <dbReference type="EMBL" id="KAK1748335.1"/>
    </source>
</evidence>
<feature type="compositionally biased region" description="Acidic residues" evidence="1">
    <location>
        <begin position="426"/>
        <end position="442"/>
    </location>
</feature>
<feature type="region of interest" description="Disordered" evidence="1">
    <location>
        <begin position="422"/>
        <end position="447"/>
    </location>
</feature>
<comment type="caution">
    <text evidence="2">The sequence shown here is derived from an EMBL/GenBank/DDBJ whole genome shotgun (WGS) entry which is preliminary data.</text>
</comment>
<evidence type="ECO:0000313" key="3">
    <source>
        <dbReference type="Proteomes" id="UP001224775"/>
    </source>
</evidence>
<organism evidence="2 3">
    <name type="scientific">Skeletonema marinoi</name>
    <dbReference type="NCBI Taxonomy" id="267567"/>
    <lineage>
        <taxon>Eukaryota</taxon>
        <taxon>Sar</taxon>
        <taxon>Stramenopiles</taxon>
        <taxon>Ochrophyta</taxon>
        <taxon>Bacillariophyta</taxon>
        <taxon>Coscinodiscophyceae</taxon>
        <taxon>Thalassiosirophycidae</taxon>
        <taxon>Thalassiosirales</taxon>
        <taxon>Skeletonemataceae</taxon>
        <taxon>Skeletonema</taxon>
        <taxon>Skeletonema marinoi-dohrnii complex</taxon>
    </lineage>
</organism>
<name>A0AAD9DJT2_9STRA</name>